<dbReference type="EMBL" id="JBHSAQ010000014">
    <property type="protein sequence ID" value="MFC3959956.1"/>
    <property type="molecule type" value="Genomic_DNA"/>
</dbReference>
<protein>
    <recommendedName>
        <fullName evidence="2">fructose-bisphosphatase</fullName>
        <ecNumber evidence="2">3.1.3.11</ecNumber>
    </recommendedName>
</protein>
<feature type="binding site" evidence="5">
    <location>
        <position position="90"/>
    </location>
    <ligand>
        <name>Mg(2+)</name>
        <dbReference type="ChEBI" id="CHEBI:18420"/>
        <label>2</label>
    </ligand>
</feature>
<keyword evidence="5" id="KW-0479">Metal-binding</keyword>
<dbReference type="PANTHER" id="PTHR20854">
    <property type="entry name" value="INOSITOL MONOPHOSPHATASE"/>
    <property type="match status" value="1"/>
</dbReference>
<evidence type="ECO:0000313" key="6">
    <source>
        <dbReference type="EMBL" id="MFC3959956.1"/>
    </source>
</evidence>
<dbReference type="Proteomes" id="UP001595846">
    <property type="component" value="Unassembled WGS sequence"/>
</dbReference>
<keyword evidence="3" id="KW-0119">Carbohydrate metabolism</keyword>
<evidence type="ECO:0000256" key="5">
    <source>
        <dbReference type="PIRSR" id="PIRSR600760-2"/>
    </source>
</evidence>
<sequence length="273" mass="29524">MTERGRHPTRVDVAIEAAAAGARVAADSFRSTLDVETKSNETDFVTQADRDAQNRVVETIRDQYRDEPIVGEESGRDGAVPEAGAAWIVDPIDGTANYVAGIPTFCTAVACTVDGDAVVATLDFPVLGDRYVFDGDRVERNGEDVHVSDRTEPQACTVSPTLWWDRDRREEYARACAEIVHRFADLRRVRCAQAELAMVAAGALDGTFANVSAHPWDTVAGVAMVRAAGGTVTDLDGRPWRLDSDGIVASNGEIHDEVLEAARAVDERANVPR</sequence>
<dbReference type="Gene3D" id="3.30.540.10">
    <property type="entry name" value="Fructose-1,6-Bisphosphatase, subunit A, domain 1"/>
    <property type="match status" value="1"/>
</dbReference>
<dbReference type="PANTHER" id="PTHR20854:SF4">
    <property type="entry name" value="INOSITOL-1-MONOPHOSPHATASE-RELATED"/>
    <property type="match status" value="1"/>
</dbReference>
<keyword evidence="7" id="KW-1185">Reference proteome</keyword>
<comment type="cofactor">
    <cofactor evidence="5">
        <name>Mg(2+)</name>
        <dbReference type="ChEBI" id="CHEBI:18420"/>
    </cofactor>
</comment>
<dbReference type="RefSeq" id="WP_256531529.1">
    <property type="nucleotide sequence ID" value="NZ_CP101824.1"/>
</dbReference>
<evidence type="ECO:0000256" key="3">
    <source>
        <dbReference type="ARBA" id="ARBA00023277"/>
    </source>
</evidence>
<proteinExistence type="inferred from homology"/>
<keyword evidence="5" id="KW-0460">Magnesium</keyword>
<feature type="binding site" evidence="5">
    <location>
        <position position="93"/>
    </location>
    <ligand>
        <name>Mg(2+)</name>
        <dbReference type="ChEBI" id="CHEBI:18420"/>
        <label>2</label>
    </ligand>
</feature>
<name>A0ABD5NS73_9EURY</name>
<gene>
    <name evidence="6" type="ORF">ACFOUR_16465</name>
</gene>
<evidence type="ECO:0000313" key="7">
    <source>
        <dbReference type="Proteomes" id="UP001595846"/>
    </source>
</evidence>
<dbReference type="InterPro" id="IPR000760">
    <property type="entry name" value="Inositol_monophosphatase-like"/>
</dbReference>
<dbReference type="PRINTS" id="PR00377">
    <property type="entry name" value="IMPHPHTASES"/>
</dbReference>
<dbReference type="Gene3D" id="3.40.190.80">
    <property type="match status" value="1"/>
</dbReference>
<dbReference type="GO" id="GO:0042132">
    <property type="term" value="F:fructose 1,6-bisphosphate 1-phosphatase activity"/>
    <property type="evidence" value="ECO:0007669"/>
    <property type="project" value="UniProtKB-EC"/>
</dbReference>
<comment type="catalytic activity">
    <reaction evidence="1">
        <text>beta-D-fructose 1,6-bisphosphate + H2O = beta-D-fructose 6-phosphate + phosphate</text>
        <dbReference type="Rhea" id="RHEA:11064"/>
        <dbReference type="ChEBI" id="CHEBI:15377"/>
        <dbReference type="ChEBI" id="CHEBI:32966"/>
        <dbReference type="ChEBI" id="CHEBI:43474"/>
        <dbReference type="ChEBI" id="CHEBI:57634"/>
        <dbReference type="EC" id="3.1.3.11"/>
    </reaction>
</comment>
<dbReference type="CDD" id="cd01637">
    <property type="entry name" value="IMPase_like"/>
    <property type="match status" value="1"/>
</dbReference>
<reference evidence="6 7" key="1">
    <citation type="journal article" date="2019" name="Int. J. Syst. Evol. Microbiol.">
        <title>The Global Catalogue of Microorganisms (GCM) 10K type strain sequencing project: providing services to taxonomists for standard genome sequencing and annotation.</title>
        <authorList>
            <consortium name="The Broad Institute Genomics Platform"/>
            <consortium name="The Broad Institute Genome Sequencing Center for Infectious Disease"/>
            <person name="Wu L."/>
            <person name="Ma J."/>
        </authorList>
    </citation>
    <scope>NUCLEOTIDE SEQUENCE [LARGE SCALE GENOMIC DNA]</scope>
    <source>
        <strain evidence="6 7">IBRC-M 10256</strain>
    </source>
</reference>
<comment type="similarity">
    <text evidence="4">Belongs to the inositol monophosphatase superfamily. FBPase class 4 family.</text>
</comment>
<comment type="caution">
    <text evidence="6">The sequence shown here is derived from an EMBL/GenBank/DDBJ whole genome shotgun (WGS) entry which is preliminary data.</text>
</comment>
<dbReference type="GeneID" id="73904277"/>
<feature type="binding site" evidence="5">
    <location>
        <position position="72"/>
    </location>
    <ligand>
        <name>Mg(2+)</name>
        <dbReference type="ChEBI" id="CHEBI:18420"/>
        <label>1</label>
        <note>catalytic</note>
    </ligand>
</feature>
<evidence type="ECO:0000256" key="2">
    <source>
        <dbReference type="ARBA" id="ARBA00013093"/>
    </source>
</evidence>
<organism evidence="6 7">
    <name type="scientific">Halovivax cerinus</name>
    <dbReference type="NCBI Taxonomy" id="1487865"/>
    <lineage>
        <taxon>Archaea</taxon>
        <taxon>Methanobacteriati</taxon>
        <taxon>Methanobacteriota</taxon>
        <taxon>Stenosarchaea group</taxon>
        <taxon>Halobacteria</taxon>
        <taxon>Halobacteriales</taxon>
        <taxon>Natrialbaceae</taxon>
        <taxon>Halovivax</taxon>
    </lineage>
</organism>
<dbReference type="EC" id="3.1.3.11" evidence="2"/>
<feature type="binding site" evidence="5">
    <location>
        <position position="92"/>
    </location>
    <ligand>
        <name>Mg(2+)</name>
        <dbReference type="ChEBI" id="CHEBI:18420"/>
        <label>1</label>
        <note>catalytic</note>
    </ligand>
</feature>
<evidence type="ECO:0000256" key="4">
    <source>
        <dbReference type="ARBA" id="ARBA00038103"/>
    </source>
</evidence>
<evidence type="ECO:0000256" key="1">
    <source>
        <dbReference type="ARBA" id="ARBA00001273"/>
    </source>
</evidence>
<accession>A0ABD5NS73</accession>
<feature type="binding site" evidence="5">
    <location>
        <position position="217"/>
    </location>
    <ligand>
        <name>Mg(2+)</name>
        <dbReference type="ChEBI" id="CHEBI:18420"/>
        <label>1</label>
        <note>catalytic</note>
    </ligand>
</feature>
<dbReference type="AlphaFoldDB" id="A0ABD5NS73"/>
<dbReference type="SUPFAM" id="SSF56655">
    <property type="entry name" value="Carbohydrate phosphatase"/>
    <property type="match status" value="1"/>
</dbReference>
<dbReference type="Pfam" id="PF00459">
    <property type="entry name" value="Inositol_P"/>
    <property type="match status" value="1"/>
</dbReference>